<dbReference type="InterPro" id="IPR009730">
    <property type="entry name" value="MFAP1_C"/>
</dbReference>
<proteinExistence type="predicted"/>
<evidence type="ECO:0000313" key="3">
    <source>
        <dbReference type="Proteomes" id="UP000789901"/>
    </source>
</evidence>
<gene>
    <name evidence="2" type="ORF">GMARGA_LOCUS7037</name>
</gene>
<dbReference type="Pfam" id="PF06991">
    <property type="entry name" value="MFAP1"/>
    <property type="match status" value="1"/>
</dbReference>
<name>A0ABN7UKR6_GIGMA</name>
<reference evidence="2 3" key="1">
    <citation type="submission" date="2021-06" db="EMBL/GenBank/DDBJ databases">
        <authorList>
            <person name="Kallberg Y."/>
            <person name="Tangrot J."/>
            <person name="Rosling A."/>
        </authorList>
    </citation>
    <scope>NUCLEOTIDE SEQUENCE [LARGE SCALE GENOMIC DNA]</scope>
    <source>
        <strain evidence="2 3">120-4 pot B 10/14</strain>
    </source>
</reference>
<dbReference type="Proteomes" id="UP000789901">
    <property type="component" value="Unassembled WGS sequence"/>
</dbReference>
<keyword evidence="3" id="KW-1185">Reference proteome</keyword>
<sequence length="62" mass="7422">MVTEIIWKELQKTVTVVNEIDDVGSLDEKAEYEAWKLRELKRTKRDKEREKKKSKTLNEDVT</sequence>
<accession>A0ABN7UKR6</accession>
<evidence type="ECO:0000259" key="1">
    <source>
        <dbReference type="Pfam" id="PF06991"/>
    </source>
</evidence>
<evidence type="ECO:0000313" key="2">
    <source>
        <dbReference type="EMBL" id="CAG8604262.1"/>
    </source>
</evidence>
<protein>
    <submittedName>
        <fullName evidence="2">38805_t:CDS:1</fullName>
    </submittedName>
</protein>
<comment type="caution">
    <text evidence="2">The sequence shown here is derived from an EMBL/GenBank/DDBJ whole genome shotgun (WGS) entry which is preliminary data.</text>
</comment>
<feature type="domain" description="Micro-fibrillar-associated protein 1 C-terminal" evidence="1">
    <location>
        <begin position="11"/>
        <end position="59"/>
    </location>
</feature>
<organism evidence="2 3">
    <name type="scientific">Gigaspora margarita</name>
    <dbReference type="NCBI Taxonomy" id="4874"/>
    <lineage>
        <taxon>Eukaryota</taxon>
        <taxon>Fungi</taxon>
        <taxon>Fungi incertae sedis</taxon>
        <taxon>Mucoromycota</taxon>
        <taxon>Glomeromycotina</taxon>
        <taxon>Glomeromycetes</taxon>
        <taxon>Diversisporales</taxon>
        <taxon>Gigasporaceae</taxon>
        <taxon>Gigaspora</taxon>
    </lineage>
</organism>
<dbReference type="EMBL" id="CAJVQB010003306">
    <property type="protein sequence ID" value="CAG8604262.1"/>
    <property type="molecule type" value="Genomic_DNA"/>
</dbReference>